<comment type="caution">
    <text evidence="6">The sequence shown here is derived from an EMBL/GenBank/DDBJ whole genome shotgun (WGS) entry which is preliminary data.</text>
</comment>
<evidence type="ECO:0000259" key="5">
    <source>
        <dbReference type="Pfam" id="PF05567"/>
    </source>
</evidence>
<keyword evidence="4" id="KW-0472">Membrane</keyword>
<dbReference type="Proteomes" id="UP000672097">
    <property type="component" value="Unassembled WGS sequence"/>
</dbReference>
<feature type="region of interest" description="Disordered" evidence="3">
    <location>
        <begin position="1379"/>
        <end position="1424"/>
    </location>
</feature>
<evidence type="ECO:0000256" key="1">
    <source>
        <dbReference type="ARBA" id="ARBA00022723"/>
    </source>
</evidence>
<feature type="transmembrane region" description="Helical" evidence="4">
    <location>
        <begin position="12"/>
        <end position="30"/>
    </location>
</feature>
<keyword evidence="7" id="KW-1185">Reference proteome</keyword>
<keyword evidence="4" id="KW-0812">Transmembrane</keyword>
<evidence type="ECO:0000256" key="3">
    <source>
        <dbReference type="SAM" id="MobiDB-lite"/>
    </source>
</evidence>
<protein>
    <recommendedName>
        <fullName evidence="5">PilY1 beta-propeller domain-containing protein</fullName>
    </recommendedName>
</protein>
<dbReference type="InterPro" id="IPR008707">
    <property type="entry name" value="B-propeller_PilY1"/>
</dbReference>
<accession>A0ABS5DXH3</accession>
<evidence type="ECO:0000313" key="7">
    <source>
        <dbReference type="Proteomes" id="UP000672097"/>
    </source>
</evidence>
<dbReference type="RefSeq" id="WP_210809163.1">
    <property type="nucleotide sequence ID" value="NZ_JAGQDG010000004.1"/>
</dbReference>
<dbReference type="EMBL" id="JAGQDG010000004">
    <property type="protein sequence ID" value="MBQ0935847.1"/>
    <property type="molecule type" value="Genomic_DNA"/>
</dbReference>
<dbReference type="PROSITE" id="PS00018">
    <property type="entry name" value="EF_HAND_1"/>
    <property type="match status" value="1"/>
</dbReference>
<evidence type="ECO:0000256" key="2">
    <source>
        <dbReference type="ARBA" id="ARBA00022837"/>
    </source>
</evidence>
<name>A0ABS5DXH3_9BURK</name>
<dbReference type="Pfam" id="PF05567">
    <property type="entry name" value="T4P_PilY1"/>
    <property type="match status" value="1"/>
</dbReference>
<sequence>MALPLTQLVRKAAVAAIALMGVSTIMWSFAQSQALPAQTASTVDMRGQVIGPATSPTLNSTYSITRLDDVKWITYLQSRIGSPFEATGETSFENPLGTGDFKWIQGKLVVPPNMSFEWFVKGSGWTTTEPTTGTPVTRVKWKMGPMVRVDFGVVNTTVDFTGTGDGFRIIPFGKNLYVLNHHTNSQYFNCRVAATGAACPNFPSNGTGLGLARFAGQAASTADRTYYMVHNPMEAINYETGELFVAGQRGNALDVVCVNLNSLVSCGSLNLGTYTTGNWGGNHAPLEQIGDKYFVLAANGDLHCVNIKTKVSCGKTKYDISGTTYPNIGAFTVSSKFGNKGDDLKKVFFAIAGKVFCHDAERGGTCAGWSAAGNPSQFGGVMPILNNDADGTPKGVCDGFGTNCYTIAGASFQTSAEAQTYFMNNSFAPRTYWNGGSYGVRNSYHYSWNAGAVIGTRLITGQSNGYGVSCFDFAKNAVCPGYPKRTDVQAKGYTTNMDPTRANCVLHLGDAARALLFDVDTGGACKDGSEAEKPKTMDVDPSKYYRCDATQATVVAWDKVRISPSLKWNVPGGLKSVKVTLQDANGAQLPPLYNPVRYMEPGTYDLRIGLSEKGEVDANTVPYAQYPRLRVIVQMTGNGGLSTTQEMGMDVTWKGDPIQLCYETKTPENPSCPISGETKVDLARFELPDNIYDDTIYASMAFMPGLPNSGYAAVSAVTSPRSILSDTIAGPDGRTRILQGRFDMSSFTGDLWSYNLDGSGNVDASTKQTALSKLTTSLSRPVFSAKPTISGLEGTMTPYKLSLAAASPAQQTALNTDRTGVLDNRGNDRVNYHFGTDGPFRARVKQLGPVVNSGPVVLNRNTMPSLPENLFKDYTKYRASTIGKNLPPVALWGGNDGALHAFSFDKSGTLAESWTFVPDVMLKLTNRMTDSTLAEMNLSPYSVDAIPMIGHADLNGKGTDGWAAVGVITYGQGARAITALDISGTDPTKGKGVIFEYTNATLGDPTRSEGVNDLADLGRIVSQPAFDETLGSHQIVRVKDGSEQRWAVLVGNGVDSADGIAGSPSGTGRPVLYAFYLDTPASGTATRWRRIDVPAVFKDGAKEPGLAFNNGLSTPRPVDTDGDGNVDVAYAGDIQGNLWRFDLSNLAEAGTPESGKVTRLFRTIGNQPIYTVPTAVRNTVQGACAADKARQCWQVTFGTGHYFSPIQALADGKPTQYLYGLVDKGDLKQVLEGELLLSTFETTKAEEGKIQFRTVSAQKIDYASGTYKGWYLALGETEQLVGATKLQPTGLVMYPVVQPGKTDTSAAACKRAQSWLFELNPTTGAPAGYTFDVNGDGKIDSNDLVDGSKTPAAMAISGNQFGPPAILLDSSTGKNSMSLVFPSAGQDVSAPNSFGSEGPKKGQPNNATHANPKQLGRMSWREVY</sequence>
<proteinExistence type="predicted"/>
<reference evidence="6 7" key="1">
    <citation type="submission" date="2021-04" db="EMBL/GenBank/DDBJ databases">
        <title>The genome sequence of type strain Ideonella paludis KCTC 32238.</title>
        <authorList>
            <person name="Liu Y."/>
        </authorList>
    </citation>
    <scope>NUCLEOTIDE SEQUENCE [LARGE SCALE GENOMIC DNA]</scope>
    <source>
        <strain evidence="6 7">KCTC 32238</strain>
    </source>
</reference>
<keyword evidence="4" id="KW-1133">Transmembrane helix</keyword>
<evidence type="ECO:0000313" key="6">
    <source>
        <dbReference type="EMBL" id="MBQ0935847.1"/>
    </source>
</evidence>
<keyword evidence="1" id="KW-0479">Metal-binding</keyword>
<organism evidence="6 7">
    <name type="scientific">Ideonella paludis</name>
    <dbReference type="NCBI Taxonomy" id="1233411"/>
    <lineage>
        <taxon>Bacteria</taxon>
        <taxon>Pseudomonadati</taxon>
        <taxon>Pseudomonadota</taxon>
        <taxon>Betaproteobacteria</taxon>
        <taxon>Burkholderiales</taxon>
        <taxon>Sphaerotilaceae</taxon>
        <taxon>Ideonella</taxon>
    </lineage>
</organism>
<feature type="domain" description="PilY1 beta-propeller" evidence="5">
    <location>
        <begin position="847"/>
        <end position="1225"/>
    </location>
</feature>
<gene>
    <name evidence="6" type="ORF">KAK11_10970</name>
</gene>
<evidence type="ECO:0000256" key="4">
    <source>
        <dbReference type="SAM" id="Phobius"/>
    </source>
</evidence>
<keyword evidence="2" id="KW-0106">Calcium</keyword>
<dbReference type="InterPro" id="IPR018247">
    <property type="entry name" value="EF_Hand_1_Ca_BS"/>
</dbReference>